<protein>
    <recommendedName>
        <fullName evidence="5">C-type lectin domain-containing protein</fullName>
    </recommendedName>
</protein>
<dbReference type="AlphaFoldDB" id="A0A3B1INW3"/>
<evidence type="ECO:0000256" key="2">
    <source>
        <dbReference type="ARBA" id="ARBA00023157"/>
    </source>
</evidence>
<dbReference type="InterPro" id="IPR033989">
    <property type="entry name" value="CD209-like_CTLD"/>
</dbReference>
<feature type="signal peptide" evidence="4">
    <location>
        <begin position="1"/>
        <end position="24"/>
    </location>
</feature>
<dbReference type="SMART" id="SM00034">
    <property type="entry name" value="CLECT"/>
    <property type="match status" value="1"/>
</dbReference>
<evidence type="ECO:0000256" key="1">
    <source>
        <dbReference type="ARBA" id="ARBA00022734"/>
    </source>
</evidence>
<dbReference type="Pfam" id="PF00059">
    <property type="entry name" value="Lectin_C"/>
    <property type="match status" value="1"/>
</dbReference>
<dbReference type="SUPFAM" id="SSF56436">
    <property type="entry name" value="C-type lectin-like"/>
    <property type="match status" value="1"/>
</dbReference>
<keyword evidence="4" id="KW-0732">Signal</keyword>
<evidence type="ECO:0000313" key="6">
    <source>
        <dbReference type="Ensembl" id="ENSAMXP00000031140.1"/>
    </source>
</evidence>
<reference evidence="7" key="2">
    <citation type="journal article" date="2014" name="Nat. Commun.">
        <title>The cavefish genome reveals candidate genes for eye loss.</title>
        <authorList>
            <person name="McGaugh S.E."/>
            <person name="Gross J.B."/>
            <person name="Aken B."/>
            <person name="Blin M."/>
            <person name="Borowsky R."/>
            <person name="Chalopin D."/>
            <person name="Hinaux H."/>
            <person name="Jeffery W.R."/>
            <person name="Keene A."/>
            <person name="Ma L."/>
            <person name="Minx P."/>
            <person name="Murphy D."/>
            <person name="O'Quin K.E."/>
            <person name="Retaux S."/>
            <person name="Rohner N."/>
            <person name="Searle S.M."/>
            <person name="Stahl B.A."/>
            <person name="Tabin C."/>
            <person name="Volff J.N."/>
            <person name="Yoshizawa M."/>
            <person name="Warren W.C."/>
        </authorList>
    </citation>
    <scope>NUCLEOTIDE SEQUENCE [LARGE SCALE GENOMIC DNA]</scope>
    <source>
        <strain evidence="7">female</strain>
    </source>
</reference>
<feature type="domain" description="C-type lectin" evidence="5">
    <location>
        <begin position="88"/>
        <end position="203"/>
    </location>
</feature>
<keyword evidence="3" id="KW-0472">Membrane</keyword>
<sequence>MNDHHYLSLICCLLSLYLHKYSLSSPFCSDGSLYEFGEVCMFLSSCVSDCVWGYICLYFLLTGSLFCSFLFVKTLSTVNYTQQGWRVFNTSLYYVSTEMRSWNRSRNYCRKRGSDLLIINSKEEQEFIIKNLSSSRAWIGLSDSETEGVWKWVDGSELITGFWRTGEPNSYRNENCVITGYGSDFMKNWADFPCSDRFFWVCEKRIFN</sequence>
<reference evidence="6" key="3">
    <citation type="submission" date="2025-08" db="UniProtKB">
        <authorList>
            <consortium name="Ensembl"/>
        </authorList>
    </citation>
    <scope>IDENTIFICATION</scope>
</reference>
<evidence type="ECO:0000259" key="5">
    <source>
        <dbReference type="PROSITE" id="PS50041"/>
    </source>
</evidence>
<name>A0A3B1INW3_ASTMX</name>
<organism evidence="6 7">
    <name type="scientific">Astyanax mexicanus</name>
    <name type="common">Blind cave fish</name>
    <name type="synonym">Astyanax fasciatus mexicanus</name>
    <dbReference type="NCBI Taxonomy" id="7994"/>
    <lineage>
        <taxon>Eukaryota</taxon>
        <taxon>Metazoa</taxon>
        <taxon>Chordata</taxon>
        <taxon>Craniata</taxon>
        <taxon>Vertebrata</taxon>
        <taxon>Euteleostomi</taxon>
        <taxon>Actinopterygii</taxon>
        <taxon>Neopterygii</taxon>
        <taxon>Teleostei</taxon>
        <taxon>Ostariophysi</taxon>
        <taxon>Characiformes</taxon>
        <taxon>Characoidei</taxon>
        <taxon>Acestrorhamphidae</taxon>
        <taxon>Acestrorhamphinae</taxon>
        <taxon>Astyanax</taxon>
    </lineage>
</organism>
<dbReference type="Gene3D" id="3.10.100.10">
    <property type="entry name" value="Mannose-Binding Protein A, subunit A"/>
    <property type="match status" value="1"/>
</dbReference>
<reference evidence="6" key="4">
    <citation type="submission" date="2025-09" db="UniProtKB">
        <authorList>
            <consortium name="Ensembl"/>
        </authorList>
    </citation>
    <scope>IDENTIFICATION</scope>
</reference>
<keyword evidence="3" id="KW-0812">Transmembrane</keyword>
<dbReference type="InterPro" id="IPR016187">
    <property type="entry name" value="CTDL_fold"/>
</dbReference>
<dbReference type="Ensembl" id="ENSAMXT00000030705.1">
    <property type="protein sequence ID" value="ENSAMXP00000031140.1"/>
    <property type="gene ID" value="ENSAMXG00000044002.1"/>
</dbReference>
<evidence type="ECO:0000256" key="3">
    <source>
        <dbReference type="SAM" id="Phobius"/>
    </source>
</evidence>
<dbReference type="PROSITE" id="PS50041">
    <property type="entry name" value="C_TYPE_LECTIN_2"/>
    <property type="match status" value="1"/>
</dbReference>
<reference evidence="7" key="1">
    <citation type="submission" date="2013-03" db="EMBL/GenBank/DDBJ databases">
        <authorList>
            <person name="Jeffery W."/>
            <person name="Warren W."/>
            <person name="Wilson R.K."/>
        </authorList>
    </citation>
    <scope>NUCLEOTIDE SEQUENCE</scope>
    <source>
        <strain evidence="7">female</strain>
    </source>
</reference>
<dbReference type="GO" id="GO:0030246">
    <property type="term" value="F:carbohydrate binding"/>
    <property type="evidence" value="ECO:0007669"/>
    <property type="project" value="UniProtKB-KW"/>
</dbReference>
<feature type="transmembrane region" description="Helical" evidence="3">
    <location>
        <begin position="51"/>
        <end position="72"/>
    </location>
</feature>
<dbReference type="InterPro" id="IPR050111">
    <property type="entry name" value="C-type_lectin/snaclec_domain"/>
</dbReference>
<dbReference type="Bgee" id="ENSAMXG00000044002">
    <property type="expression patterns" value="Expressed in testis and 5 other cell types or tissues"/>
</dbReference>
<dbReference type="PROSITE" id="PS00615">
    <property type="entry name" value="C_TYPE_LECTIN_1"/>
    <property type="match status" value="1"/>
</dbReference>
<dbReference type="CDD" id="cd03590">
    <property type="entry name" value="CLECT_DC-SIGN_like"/>
    <property type="match status" value="1"/>
</dbReference>
<keyword evidence="3" id="KW-1133">Transmembrane helix</keyword>
<accession>A0A3B1INW3</accession>
<evidence type="ECO:0000256" key="4">
    <source>
        <dbReference type="SAM" id="SignalP"/>
    </source>
</evidence>
<dbReference type="InterPro" id="IPR018378">
    <property type="entry name" value="C-type_lectin_CS"/>
</dbReference>
<dbReference type="PANTHER" id="PTHR22803">
    <property type="entry name" value="MANNOSE, PHOSPHOLIPASE, LECTIN RECEPTOR RELATED"/>
    <property type="match status" value="1"/>
</dbReference>
<proteinExistence type="predicted"/>
<dbReference type="InterPro" id="IPR001304">
    <property type="entry name" value="C-type_lectin-like"/>
</dbReference>
<dbReference type="InParanoid" id="A0A3B1INW3"/>
<keyword evidence="2" id="KW-1015">Disulfide bond</keyword>
<keyword evidence="1" id="KW-0430">Lectin</keyword>
<feature type="chain" id="PRO_5017183992" description="C-type lectin domain-containing protein" evidence="4">
    <location>
        <begin position="25"/>
        <end position="208"/>
    </location>
</feature>
<evidence type="ECO:0000313" key="7">
    <source>
        <dbReference type="Proteomes" id="UP000018467"/>
    </source>
</evidence>
<keyword evidence="7" id="KW-1185">Reference proteome</keyword>
<dbReference type="InterPro" id="IPR016186">
    <property type="entry name" value="C-type_lectin-like/link_sf"/>
</dbReference>
<dbReference type="GeneTree" id="ENSGT01020000230338"/>
<dbReference type="Proteomes" id="UP000018467">
    <property type="component" value="Unassembled WGS sequence"/>
</dbReference>